<organism evidence="1">
    <name type="scientific">marine sediment metagenome</name>
    <dbReference type="NCBI Taxonomy" id="412755"/>
    <lineage>
        <taxon>unclassified sequences</taxon>
        <taxon>metagenomes</taxon>
        <taxon>ecological metagenomes</taxon>
    </lineage>
</organism>
<name>X0YVC0_9ZZZZ</name>
<protein>
    <submittedName>
        <fullName evidence="1">Uncharacterized protein</fullName>
    </submittedName>
</protein>
<proteinExistence type="predicted"/>
<accession>X0YVC0</accession>
<feature type="non-terminal residue" evidence="1">
    <location>
        <position position="1"/>
    </location>
</feature>
<sequence>EEAALSSTAYYNKHLKEYVESTNDPIHRERQMEQDDLLRICVSPELSDKCRIHILGRAWHLIQQRMIEANVVSTKVFSKSMHSPVFAIRDRYFDYMLETFGDIEKAYKEAKKYSSVLSWFEELALQYKDCPSEIVKEHYSKI</sequence>
<dbReference type="EMBL" id="BARS01042239">
    <property type="protein sequence ID" value="GAG40546.1"/>
    <property type="molecule type" value="Genomic_DNA"/>
</dbReference>
<reference evidence="1" key="1">
    <citation type="journal article" date="2014" name="Front. Microbiol.">
        <title>High frequency of phylogenetically diverse reductive dehalogenase-homologous genes in deep subseafloor sedimentary metagenomes.</title>
        <authorList>
            <person name="Kawai M."/>
            <person name="Futagami T."/>
            <person name="Toyoda A."/>
            <person name="Takaki Y."/>
            <person name="Nishi S."/>
            <person name="Hori S."/>
            <person name="Arai W."/>
            <person name="Tsubouchi T."/>
            <person name="Morono Y."/>
            <person name="Uchiyama I."/>
            <person name="Ito T."/>
            <person name="Fujiyama A."/>
            <person name="Inagaki F."/>
            <person name="Takami H."/>
        </authorList>
    </citation>
    <scope>NUCLEOTIDE SEQUENCE</scope>
    <source>
        <strain evidence="1">Expedition CK06-06</strain>
    </source>
</reference>
<comment type="caution">
    <text evidence="1">The sequence shown here is derived from an EMBL/GenBank/DDBJ whole genome shotgun (WGS) entry which is preliminary data.</text>
</comment>
<gene>
    <name evidence="1" type="ORF">S01H1_64108</name>
</gene>
<dbReference type="AlphaFoldDB" id="X0YVC0"/>
<evidence type="ECO:0000313" key="1">
    <source>
        <dbReference type="EMBL" id="GAG40546.1"/>
    </source>
</evidence>